<dbReference type="OrthoDB" id="2285229at2759"/>
<reference evidence="3" key="2">
    <citation type="submission" date="2010-11" db="EMBL/GenBank/DDBJ databases">
        <authorList>
            <consortium name="The Broad Institute Genome Sequencing Platform"/>
            <person name="Earl A."/>
            <person name="Ward D."/>
            <person name="Feldgarden M."/>
            <person name="Gevers D."/>
            <person name="Butler R."/>
            <person name="Young S.K."/>
            <person name="Zeng Q."/>
            <person name="Gargeya S."/>
            <person name="Fitzgerald M."/>
            <person name="Haas B."/>
            <person name="Abouelleil A."/>
            <person name="Alvarado L."/>
            <person name="Arachchi H.M."/>
            <person name="Berlin A."/>
            <person name="Brown A."/>
            <person name="Chapman S.B."/>
            <person name="Chen Z."/>
            <person name="Dunbar C."/>
            <person name="Freedman E."/>
            <person name="Gearin G."/>
            <person name="Gellesch M."/>
            <person name="Goldberg J."/>
            <person name="Griggs A."/>
            <person name="Gujja S."/>
            <person name="Heilman E."/>
            <person name="Heiman D."/>
            <person name="Howarth C."/>
            <person name="Larson L."/>
            <person name="Lui A."/>
            <person name="MacDonald P.J.P."/>
            <person name="Mehta T."/>
            <person name="Montmayeur A."/>
            <person name="Murphy C."/>
            <person name="Neiman D."/>
            <person name="Pearson M."/>
            <person name="Priest M."/>
            <person name="Roberts A."/>
            <person name="Saif S."/>
            <person name="Shea T."/>
            <person name="Shenoy N."/>
            <person name="Sisk P."/>
            <person name="Stolte C."/>
            <person name="Sykes S."/>
            <person name="White J."/>
            <person name="Yandava C."/>
            <person name="Wortman J."/>
            <person name="Nusbaum C."/>
            <person name="Birren B."/>
        </authorList>
    </citation>
    <scope>NUCLEOTIDE SEQUENCE</scope>
    <source>
        <strain evidence="3">P1A1 Lamole</strain>
    </source>
</reference>
<dbReference type="EnsemblFungi" id="MVLG_06856T0">
    <property type="protein sequence ID" value="MVLG_06856T0"/>
    <property type="gene ID" value="MVLG_06856"/>
</dbReference>
<dbReference type="GO" id="GO:0000932">
    <property type="term" value="C:P-body"/>
    <property type="evidence" value="ECO:0007669"/>
    <property type="project" value="TreeGrafter"/>
</dbReference>
<evidence type="ECO:0000313" key="4">
    <source>
        <dbReference type="EnsemblFungi" id="MVLG_06856T0"/>
    </source>
</evidence>
<feature type="compositionally biased region" description="Low complexity" evidence="1">
    <location>
        <begin position="31"/>
        <end position="46"/>
    </location>
</feature>
<feature type="compositionally biased region" description="Low complexity" evidence="1">
    <location>
        <begin position="156"/>
        <end position="167"/>
    </location>
</feature>
<reference evidence="3 5" key="3">
    <citation type="journal article" date="2015" name="BMC Genomics">
        <title>Sex and parasites: genomic and transcriptomic analysis of Microbotryum lychnidis-dioicae, the biotrophic and plant-castrating anther smut fungus.</title>
        <authorList>
            <person name="Perlin M.H."/>
            <person name="Amselem J."/>
            <person name="Fontanillas E."/>
            <person name="Toh S.S."/>
            <person name="Chen Z."/>
            <person name="Goldberg J."/>
            <person name="Duplessis S."/>
            <person name="Henrissat B."/>
            <person name="Young S."/>
            <person name="Zeng Q."/>
            <person name="Aguileta G."/>
            <person name="Petit E."/>
            <person name="Badouin H."/>
            <person name="Andrews J."/>
            <person name="Razeeq D."/>
            <person name="Gabaldon T."/>
            <person name="Quesneville H."/>
            <person name="Giraud T."/>
            <person name="Hood M.E."/>
            <person name="Schultz D.J."/>
            <person name="Cuomo C.A."/>
        </authorList>
    </citation>
    <scope>NUCLEOTIDE SEQUENCE [LARGE SCALE GENOMIC DNA]</scope>
    <source>
        <strain evidence="5">p1A1 Lamole</strain>
        <strain evidence="3">P1A1 Lamole</strain>
    </source>
</reference>
<dbReference type="OMA" id="VRDHTEY"/>
<dbReference type="AlphaFoldDB" id="U5HIK6"/>
<evidence type="ECO:0000313" key="5">
    <source>
        <dbReference type="Proteomes" id="UP000017200"/>
    </source>
</evidence>
<dbReference type="PANTHER" id="PTHR23355">
    <property type="entry name" value="RIBONUCLEASE"/>
    <property type="match status" value="1"/>
</dbReference>
<organism evidence="3">
    <name type="scientific">Microbotryum lychnidis-dioicae (strain p1A1 Lamole / MvSl-1064)</name>
    <name type="common">Anther smut fungus</name>
    <dbReference type="NCBI Taxonomy" id="683840"/>
    <lineage>
        <taxon>Eukaryota</taxon>
        <taxon>Fungi</taxon>
        <taxon>Dikarya</taxon>
        <taxon>Basidiomycota</taxon>
        <taxon>Pucciniomycotina</taxon>
        <taxon>Microbotryomycetes</taxon>
        <taxon>Microbotryales</taxon>
        <taxon>Microbotryaceae</taxon>
        <taxon>Microbotryum</taxon>
    </lineage>
</organism>
<dbReference type="InterPro" id="IPR001900">
    <property type="entry name" value="RNase_II/R"/>
</dbReference>
<evidence type="ECO:0000259" key="2">
    <source>
        <dbReference type="SMART" id="SM00955"/>
    </source>
</evidence>
<dbReference type="GO" id="GO:0006402">
    <property type="term" value="P:mRNA catabolic process"/>
    <property type="evidence" value="ECO:0007669"/>
    <property type="project" value="TreeGrafter"/>
</dbReference>
<dbReference type="InParanoid" id="U5HIK6"/>
<dbReference type="FunCoup" id="U5HIK6">
    <property type="interactions" value="1"/>
</dbReference>
<name>U5HIK6_USTV1</name>
<dbReference type="GO" id="GO:0003723">
    <property type="term" value="F:RNA binding"/>
    <property type="evidence" value="ECO:0007669"/>
    <property type="project" value="InterPro"/>
</dbReference>
<dbReference type="HOGENOM" id="CLU_002512_2_0_1"/>
<dbReference type="SUPFAM" id="SSF50249">
    <property type="entry name" value="Nucleic acid-binding proteins"/>
    <property type="match status" value="1"/>
</dbReference>
<dbReference type="SMART" id="SM00955">
    <property type="entry name" value="RNB"/>
    <property type="match status" value="1"/>
</dbReference>
<dbReference type="PANTHER" id="PTHR23355:SF65">
    <property type="entry name" value="EXORIBONUCLEASE CYT-4, PUTATIVE (AFU_ORTHOLOGUE AFUA_7G01550)-RELATED"/>
    <property type="match status" value="1"/>
</dbReference>
<reference evidence="4" key="4">
    <citation type="submission" date="2015-06" db="UniProtKB">
        <authorList>
            <consortium name="EnsemblFungi"/>
        </authorList>
    </citation>
    <scope>IDENTIFICATION</scope>
</reference>
<evidence type="ECO:0000256" key="1">
    <source>
        <dbReference type="SAM" id="MobiDB-lite"/>
    </source>
</evidence>
<proteinExistence type="predicted"/>
<dbReference type="STRING" id="683840.U5HIK6"/>
<feature type="domain" description="RNB" evidence="2">
    <location>
        <begin position="586"/>
        <end position="965"/>
    </location>
</feature>
<accession>U5HIK6</accession>
<sequence length="1103" mass="121158">MLASSSRQGWRCSIKPSSKTVATAHDHARTRTLSSSSSRLIAPASSHWSIAASPGSRELEQSDAAPPSTSNHDRVSPGPITTSHQRVLDRTLRAAIHVQTELQNGGPSRLRGQAYTQHGWKRTPQRNNEARAATDLRRRSTPLSSSSLTAPHRRSFTSSAPPSAAGAWPYAARPTLADDSNIHAPNLLRNVSLSGSDPELRQSGKATLRTGTSADYDSRADVVLSPGCWVESMDGGVPTDGVFLGKSNEKHDQLLILSSLGVAEYQAIKQGSITCIVPQFISSPLAQRCLLLNPSDPSVLPIIQSLRQFSVRIEDQTRALISLGALRLYELCLSHAQMPHSIDCRTALDLLGYSGEHKPEVQLAIHRLMMQDAEHFIADPALMRTTGTFQLRPHEEVEVLVTVRSWVRQRSPQIMDFVDRAAQVRQHSLLQGTASPSIGTVKPLLKNPLPDVLWNKDDLRIIDFLRFSAETPRALQRNPYLSTTPSIIKLVDAASDRCGRSGVTRRASQQDLPRDKTIDRLHVYTFLAELGALPPWENWVVQESRSLLQPWDTASASLQNETQSLQRSSQGARTSLPIIDALDDVRHDFGSLNVYTIDDASARELDDGISIEPIAASRAGLKTWWIHVHIADPTALLSPEHSISRVARTRVQTEYFPERTWSMLPSFLVDDGRLSLGAHNGGLQRTMSFSTLVDETGRVVDGKVTAGVVRNVKRYTYGAVNAILGHAAADSNPTRLEYPLSGDATPHSQPSVHLRETDDGELAINTPDQVKTDLDVLHKLARALLRRRADNDALFWQFPSSSVTVSPPPDATWQTSSRPTFYSQCPLVTLHLPAAPKSLAWSATPLGSAQMLVSEAMVAANRTAAKFCVERGLPVPFRVQDPPRVSSTSSLSDILALRKPETGEANASDIVRLGIDFLPGKTQAEPGVHWPMGIRDSSGYVRVTSPLRRYSDLFSHWQLKSALSPGAVLPLFSRDQVHVHAREFDASQKQRARLSKNAENFWAMYILRHKFQAAQASQRQGSSLNDQDPYTAFHSRGLTALALRGPSRSEMEGSWRQPVLLRELGVRGTLISYTAADAIAAGDSRPVTIQCVDHRVLVEPRAG</sequence>
<evidence type="ECO:0000313" key="3">
    <source>
        <dbReference type="EMBL" id="KDE02594.1"/>
    </source>
</evidence>
<dbReference type="GO" id="GO:0000175">
    <property type="term" value="F:3'-5'-RNA exonuclease activity"/>
    <property type="evidence" value="ECO:0007669"/>
    <property type="project" value="TreeGrafter"/>
</dbReference>
<dbReference type="InterPro" id="IPR012340">
    <property type="entry name" value="NA-bd_OB-fold"/>
</dbReference>
<feature type="region of interest" description="Disordered" evidence="1">
    <location>
        <begin position="100"/>
        <end position="167"/>
    </location>
</feature>
<keyword evidence="5" id="KW-1185">Reference proteome</keyword>
<dbReference type="Proteomes" id="UP000017200">
    <property type="component" value="Unassembled WGS sequence"/>
</dbReference>
<dbReference type="EMBL" id="AEIJ01000917">
    <property type="status" value="NOT_ANNOTATED_CDS"/>
    <property type="molecule type" value="Genomic_DNA"/>
</dbReference>
<feature type="compositionally biased region" description="Basic and acidic residues" evidence="1">
    <location>
        <begin position="128"/>
        <end position="138"/>
    </location>
</feature>
<dbReference type="Pfam" id="PF00773">
    <property type="entry name" value="RNB"/>
    <property type="match status" value="1"/>
</dbReference>
<feature type="region of interest" description="Disordered" evidence="1">
    <location>
        <begin position="1"/>
        <end position="82"/>
    </location>
</feature>
<dbReference type="EMBL" id="GL541802">
    <property type="protein sequence ID" value="KDE02594.1"/>
    <property type="molecule type" value="Genomic_DNA"/>
</dbReference>
<reference evidence="5" key="1">
    <citation type="submission" date="2010-11" db="EMBL/GenBank/DDBJ databases">
        <title>The genome sequence of Microbotryum violaceum strain p1A1 Lamole.</title>
        <authorList>
            <person name="Cuomo C."/>
            <person name="Perlin M."/>
            <person name="Young S.K."/>
            <person name="Zeng Q."/>
            <person name="Gargeya S."/>
            <person name="Alvarado L."/>
            <person name="Berlin A."/>
            <person name="Chapman S.B."/>
            <person name="Chen Z."/>
            <person name="Freedman E."/>
            <person name="Gellesch M."/>
            <person name="Goldberg J."/>
            <person name="Griggs A."/>
            <person name="Gujja S."/>
            <person name="Heilman E."/>
            <person name="Heiman D."/>
            <person name="Howarth C."/>
            <person name="Mehta T."/>
            <person name="Neiman D."/>
            <person name="Pearson M."/>
            <person name="Roberts A."/>
            <person name="Saif S."/>
            <person name="Shea T."/>
            <person name="Shenoy N."/>
            <person name="Sisk P."/>
            <person name="Stolte C."/>
            <person name="Sykes S."/>
            <person name="White J."/>
            <person name="Yandava C."/>
            <person name="Haas B."/>
            <person name="Nusbaum C."/>
            <person name="Birren B."/>
        </authorList>
    </citation>
    <scope>NUCLEOTIDE SEQUENCE [LARGE SCALE GENOMIC DNA]</scope>
    <source>
        <strain evidence="5">p1A1 Lamole</strain>
    </source>
</reference>
<gene>
    <name evidence="3" type="ORF">MVLG_06856</name>
</gene>
<protein>
    <recommendedName>
        <fullName evidence="2">RNB domain-containing protein</fullName>
    </recommendedName>
</protein>
<dbReference type="InterPro" id="IPR050180">
    <property type="entry name" value="RNR_Ribonuclease"/>
</dbReference>